<gene>
    <name evidence="2" type="ORF">GCM10025881_14400</name>
</gene>
<dbReference type="InterPro" id="IPR001509">
    <property type="entry name" value="Epimerase_deHydtase"/>
</dbReference>
<sequence length="200" mass="20884">MSRIFLAGASGVIGRRLIPLLVEGGHTVAGMTRSSSNAALLADLGAEPVVVDVFDRDALIEAVAAFRPDVVLNELTDLPDDVTRIPEHAERNARIRTVGNRNIIDAARASGSPKILAQTVAWQLPDGPDALAVRELESSVLAEGGVLLSYGQFYGPGTYNEAQLPAAPRVQIDTAAEKTVALLDAPSGVVVVTDEPVAAA</sequence>
<evidence type="ECO:0000313" key="2">
    <source>
        <dbReference type="EMBL" id="GMA94616.1"/>
    </source>
</evidence>
<dbReference type="RefSeq" id="WP_284253516.1">
    <property type="nucleotide sequence ID" value="NZ_BAAAQO010000002.1"/>
</dbReference>
<feature type="domain" description="NAD-dependent epimerase/dehydratase" evidence="1">
    <location>
        <begin position="4"/>
        <end position="115"/>
    </location>
</feature>
<keyword evidence="3" id="KW-1185">Reference proteome</keyword>
<evidence type="ECO:0000313" key="3">
    <source>
        <dbReference type="Proteomes" id="UP001157034"/>
    </source>
</evidence>
<dbReference type="Proteomes" id="UP001157034">
    <property type="component" value="Unassembled WGS sequence"/>
</dbReference>
<dbReference type="InterPro" id="IPR036291">
    <property type="entry name" value="NAD(P)-bd_dom_sf"/>
</dbReference>
<dbReference type="Gene3D" id="3.40.50.720">
    <property type="entry name" value="NAD(P)-binding Rossmann-like Domain"/>
    <property type="match status" value="1"/>
</dbReference>
<name>A0ABQ6K1Z4_9MICO</name>
<dbReference type="EMBL" id="BSVB01000001">
    <property type="protein sequence ID" value="GMA94616.1"/>
    <property type="molecule type" value="Genomic_DNA"/>
</dbReference>
<dbReference type="Pfam" id="PF01370">
    <property type="entry name" value="Epimerase"/>
    <property type="match status" value="1"/>
</dbReference>
<proteinExistence type="predicted"/>
<reference evidence="3" key="1">
    <citation type="journal article" date="2019" name="Int. J. Syst. Evol. Microbiol.">
        <title>The Global Catalogue of Microorganisms (GCM) 10K type strain sequencing project: providing services to taxonomists for standard genome sequencing and annotation.</title>
        <authorList>
            <consortium name="The Broad Institute Genomics Platform"/>
            <consortium name="The Broad Institute Genome Sequencing Center for Infectious Disease"/>
            <person name="Wu L."/>
            <person name="Ma J."/>
        </authorList>
    </citation>
    <scope>NUCLEOTIDE SEQUENCE [LARGE SCALE GENOMIC DNA]</scope>
    <source>
        <strain evidence="3">NBRC 108894</strain>
    </source>
</reference>
<protein>
    <submittedName>
        <fullName evidence="2">dTDP-glucose 4,6-dehydratase</fullName>
    </submittedName>
</protein>
<evidence type="ECO:0000259" key="1">
    <source>
        <dbReference type="Pfam" id="PF01370"/>
    </source>
</evidence>
<dbReference type="SUPFAM" id="SSF51735">
    <property type="entry name" value="NAD(P)-binding Rossmann-fold domains"/>
    <property type="match status" value="1"/>
</dbReference>
<accession>A0ABQ6K1Z4</accession>
<organism evidence="2 3">
    <name type="scientific">Pseudolysinimonas kribbensis</name>
    <dbReference type="NCBI Taxonomy" id="433641"/>
    <lineage>
        <taxon>Bacteria</taxon>
        <taxon>Bacillati</taxon>
        <taxon>Actinomycetota</taxon>
        <taxon>Actinomycetes</taxon>
        <taxon>Micrococcales</taxon>
        <taxon>Microbacteriaceae</taxon>
        <taxon>Pseudolysinimonas</taxon>
    </lineage>
</organism>
<comment type="caution">
    <text evidence="2">The sequence shown here is derived from an EMBL/GenBank/DDBJ whole genome shotgun (WGS) entry which is preliminary data.</text>
</comment>